<proteinExistence type="predicted"/>
<evidence type="ECO:0000313" key="2">
    <source>
        <dbReference type="Proteomes" id="UP001220377"/>
    </source>
</evidence>
<accession>A0ABY7WTX8</accession>
<protein>
    <submittedName>
        <fullName evidence="1">Uncharacterized protein</fullName>
    </submittedName>
</protein>
<organism evidence="1 2">
    <name type="scientific">Lacticaseibacillus pabuli</name>
    <dbReference type="NCBI Taxonomy" id="3025672"/>
    <lineage>
        <taxon>Bacteria</taxon>
        <taxon>Bacillati</taxon>
        <taxon>Bacillota</taxon>
        <taxon>Bacilli</taxon>
        <taxon>Lactobacillales</taxon>
        <taxon>Lactobacillaceae</taxon>
        <taxon>Lacticaseibacillus</taxon>
    </lineage>
</organism>
<sequence length="53" mass="6449">MMQTRMAFALLLSLGLVTDALVRRQRRTQGTQGRHHHEWVDIHVRIWRTRQRE</sequence>
<name>A0ABY7WTX8_9LACO</name>
<dbReference type="RefSeq" id="WP_274259905.1">
    <property type="nucleotide sequence ID" value="NZ_CP117884.1"/>
</dbReference>
<reference evidence="1 2" key="1">
    <citation type="submission" date="2023-02" db="EMBL/GenBank/DDBJ databases">
        <title>Genome sequence of Lacticaseibacillus sp. KACC 23028.</title>
        <authorList>
            <person name="Kim S."/>
            <person name="Heo J."/>
            <person name="Kwon S.-W."/>
        </authorList>
    </citation>
    <scope>NUCLEOTIDE SEQUENCE [LARGE SCALE GENOMIC DNA]</scope>
    <source>
        <strain evidence="1 2">KACC 23028</strain>
    </source>
</reference>
<gene>
    <name evidence="1" type="ORF">PQ472_11215</name>
</gene>
<keyword evidence="2" id="KW-1185">Reference proteome</keyword>
<evidence type="ECO:0000313" key="1">
    <source>
        <dbReference type="EMBL" id="WDF82446.1"/>
    </source>
</evidence>
<dbReference type="EMBL" id="CP117884">
    <property type="protein sequence ID" value="WDF82446.1"/>
    <property type="molecule type" value="Genomic_DNA"/>
</dbReference>
<dbReference type="Proteomes" id="UP001220377">
    <property type="component" value="Chromosome"/>
</dbReference>